<protein>
    <recommendedName>
        <fullName evidence="3">Ras-GEF domain-containing protein</fullName>
    </recommendedName>
</protein>
<evidence type="ECO:0008006" key="3">
    <source>
        <dbReference type="Google" id="ProtNLM"/>
    </source>
</evidence>
<comment type="caution">
    <text evidence="1">The sequence shown here is derived from an EMBL/GenBank/DDBJ whole genome shotgun (WGS) entry which is preliminary data.</text>
</comment>
<reference evidence="1" key="2">
    <citation type="submission" date="2020-02" db="EMBL/GenBank/DDBJ databases">
        <authorList>
            <person name="Gilchrist C.L.M."/>
            <person name="Chooi Y.-H."/>
        </authorList>
    </citation>
    <scope>NUCLEOTIDE SEQUENCE</scope>
    <source>
        <strain evidence="1">MST-FP2251</strain>
    </source>
</reference>
<keyword evidence="2" id="KW-1185">Reference proteome</keyword>
<dbReference type="InterPro" id="IPR023578">
    <property type="entry name" value="Ras_GEF_dom_sf"/>
</dbReference>
<sequence length="472" mass="53535">MPQVSSHHAVGGSTSGSYLPGRASFPSLFRASAELPPFYTPYRWWEDEATPILWAFDAQEIKRVIRFGLLQDQNIPRSSLQSRNQSTVDAFLLSLVEPQERAFAANLSHIQKVEEIIRRCKTSNPPHVCWSWFPAQKDRDVESSVIANAIDAESHLHFTRISFEELVRYSLGYSSTAVEWFFQQHTAFYIHLYNYLHAFPDEVARFAEVEPHLRARSPFAHRALVRCLLDVQSGGTHEASAPITPGFEFIAGPIQRLFKDLPPSLNSILKVLSLLSVRFQRMYVHSREMSWTRQFNVGFSFLEDILNATSAPDFASTTTSSDAGLFTQLTVQDIVEEGVITKRILAQWDLMSIEVWECCTGLPDLIPFIQECLQTLLHTRNYHALTAILNGLQKYSITDSQVMGTSGVPGTVALNPVIPPGILPILHPVNNFAAYRQQFQELPGLPFLFSHIHEYQEDGQPALRQMFQQMRK</sequence>
<dbReference type="SUPFAM" id="SSF48366">
    <property type="entry name" value="Ras GEF"/>
    <property type="match status" value="1"/>
</dbReference>
<proteinExistence type="predicted"/>
<evidence type="ECO:0000313" key="2">
    <source>
        <dbReference type="Proteomes" id="UP001194746"/>
    </source>
</evidence>
<organism evidence="1 2">
    <name type="scientific">Aspergillus nanangensis</name>
    <dbReference type="NCBI Taxonomy" id="2582783"/>
    <lineage>
        <taxon>Eukaryota</taxon>
        <taxon>Fungi</taxon>
        <taxon>Dikarya</taxon>
        <taxon>Ascomycota</taxon>
        <taxon>Pezizomycotina</taxon>
        <taxon>Eurotiomycetes</taxon>
        <taxon>Eurotiomycetidae</taxon>
        <taxon>Eurotiales</taxon>
        <taxon>Aspergillaceae</taxon>
        <taxon>Aspergillus</taxon>
        <taxon>Aspergillus subgen. Circumdati</taxon>
    </lineage>
</organism>
<dbReference type="Proteomes" id="UP001194746">
    <property type="component" value="Unassembled WGS sequence"/>
</dbReference>
<evidence type="ECO:0000313" key="1">
    <source>
        <dbReference type="EMBL" id="KAF9889784.1"/>
    </source>
</evidence>
<name>A0AAD4GTP6_ASPNN</name>
<reference evidence="1" key="1">
    <citation type="journal article" date="2019" name="Beilstein J. Org. Chem.">
        <title>Nanangenines: drimane sesquiterpenoids as the dominant metabolite cohort of a novel Australian fungus, Aspergillus nanangensis.</title>
        <authorList>
            <person name="Lacey H.J."/>
            <person name="Gilchrist C.L.M."/>
            <person name="Crombie A."/>
            <person name="Kalaitzis J.A."/>
            <person name="Vuong D."/>
            <person name="Rutledge P.J."/>
            <person name="Turner P."/>
            <person name="Pitt J.I."/>
            <person name="Lacey E."/>
            <person name="Chooi Y.H."/>
            <person name="Piggott A.M."/>
        </authorList>
    </citation>
    <scope>NUCLEOTIDE SEQUENCE</scope>
    <source>
        <strain evidence="1">MST-FP2251</strain>
    </source>
</reference>
<dbReference type="AlphaFoldDB" id="A0AAD4GTP6"/>
<dbReference type="EMBL" id="VCAU01000032">
    <property type="protein sequence ID" value="KAF9889784.1"/>
    <property type="molecule type" value="Genomic_DNA"/>
</dbReference>
<accession>A0AAD4GTP6</accession>
<gene>
    <name evidence="1" type="ORF">FE257_006874</name>
</gene>